<feature type="transmembrane region" description="Helical" evidence="1">
    <location>
        <begin position="167"/>
        <end position="189"/>
    </location>
</feature>
<evidence type="ECO:0000256" key="2">
    <source>
        <dbReference type="SAM" id="SignalP"/>
    </source>
</evidence>
<name>A0A8T1V957_9STRA</name>
<dbReference type="Proteomes" id="UP000694044">
    <property type="component" value="Unassembled WGS sequence"/>
</dbReference>
<keyword evidence="1" id="KW-0812">Transmembrane</keyword>
<evidence type="ECO:0000313" key="3">
    <source>
        <dbReference type="EMBL" id="KAG7377571.1"/>
    </source>
</evidence>
<keyword evidence="2" id="KW-0732">Signal</keyword>
<dbReference type="OrthoDB" id="113078at2759"/>
<feature type="signal peptide" evidence="2">
    <location>
        <begin position="1"/>
        <end position="20"/>
    </location>
</feature>
<feature type="chain" id="PRO_5035840171" description="Transmembrane protein" evidence="2">
    <location>
        <begin position="21"/>
        <end position="190"/>
    </location>
</feature>
<dbReference type="EMBL" id="JAGDFM010000508">
    <property type="protein sequence ID" value="KAG7377571.1"/>
    <property type="molecule type" value="Genomic_DNA"/>
</dbReference>
<organism evidence="3 4">
    <name type="scientific">Phytophthora pseudosyringae</name>
    <dbReference type="NCBI Taxonomy" id="221518"/>
    <lineage>
        <taxon>Eukaryota</taxon>
        <taxon>Sar</taxon>
        <taxon>Stramenopiles</taxon>
        <taxon>Oomycota</taxon>
        <taxon>Peronosporomycetes</taxon>
        <taxon>Peronosporales</taxon>
        <taxon>Peronosporaceae</taxon>
        <taxon>Phytophthora</taxon>
    </lineage>
</organism>
<dbReference type="AlphaFoldDB" id="A0A8T1V957"/>
<evidence type="ECO:0000256" key="1">
    <source>
        <dbReference type="SAM" id="Phobius"/>
    </source>
</evidence>
<proteinExistence type="predicted"/>
<reference evidence="3" key="1">
    <citation type="submission" date="2021-02" db="EMBL/GenBank/DDBJ databases">
        <authorList>
            <person name="Palmer J.M."/>
        </authorList>
    </citation>
    <scope>NUCLEOTIDE SEQUENCE</scope>
    <source>
        <strain evidence="3">SCRP734</strain>
    </source>
</reference>
<protein>
    <recommendedName>
        <fullName evidence="5">Transmembrane protein</fullName>
    </recommendedName>
</protein>
<evidence type="ECO:0008006" key="5">
    <source>
        <dbReference type="Google" id="ProtNLM"/>
    </source>
</evidence>
<evidence type="ECO:0000313" key="4">
    <source>
        <dbReference type="Proteomes" id="UP000694044"/>
    </source>
</evidence>
<keyword evidence="1" id="KW-1133">Transmembrane helix</keyword>
<sequence length="190" mass="19768">MNVAFRCVAVLFLLSMEVDALIFQQRPSSAGRHLQREENESDSTASDFLAEEAAAMLKDGADTEDFSNFAAFIDALVARASSSIDSPFYSNWSSAVDREIDAASSEGAAFEDVGSDFTPSPGFNSDTDASSALDQAAGSTFSASGELEGAVGGDANMANGENLPSSLAVLQLPSFILVLIIAVNALALAH</sequence>
<keyword evidence="4" id="KW-1185">Reference proteome</keyword>
<comment type="caution">
    <text evidence="3">The sequence shown here is derived from an EMBL/GenBank/DDBJ whole genome shotgun (WGS) entry which is preliminary data.</text>
</comment>
<keyword evidence="1" id="KW-0472">Membrane</keyword>
<accession>A0A8T1V957</accession>
<gene>
    <name evidence="3" type="ORF">PHYPSEUDO_011423</name>
</gene>